<dbReference type="EMBL" id="SLWY01000007">
    <property type="protein sequence ID" value="TCO81723.1"/>
    <property type="molecule type" value="Genomic_DNA"/>
</dbReference>
<comment type="caution">
    <text evidence="1">The sequence shown here is derived from an EMBL/GenBank/DDBJ whole genome shotgun (WGS) entry which is preliminary data.</text>
</comment>
<dbReference type="Gene3D" id="3.40.50.2000">
    <property type="entry name" value="Glycogen Phosphorylase B"/>
    <property type="match status" value="1"/>
</dbReference>
<keyword evidence="2" id="KW-1185">Reference proteome</keyword>
<reference evidence="1 2" key="1">
    <citation type="submission" date="2019-03" db="EMBL/GenBank/DDBJ databases">
        <title>Genomic Encyclopedia of Type Strains, Phase IV (KMG-IV): sequencing the most valuable type-strain genomes for metagenomic binning, comparative biology and taxonomic classification.</title>
        <authorList>
            <person name="Goeker M."/>
        </authorList>
    </citation>
    <scope>NUCLEOTIDE SEQUENCE [LARGE SCALE GENOMIC DNA]</scope>
    <source>
        <strain evidence="1 2">DSM 25287</strain>
    </source>
</reference>
<dbReference type="AlphaFoldDB" id="A0A4R2L4Z7"/>
<name>A0A4R2L4Z7_9GAMM</name>
<dbReference type="Proteomes" id="UP000295765">
    <property type="component" value="Unassembled WGS sequence"/>
</dbReference>
<dbReference type="SUPFAM" id="SSF53756">
    <property type="entry name" value="UDP-Glycosyltransferase/glycogen phosphorylase"/>
    <property type="match status" value="1"/>
</dbReference>
<organism evidence="1 2">
    <name type="scientific">Plasticicumulans lactativorans</name>
    <dbReference type="NCBI Taxonomy" id="1133106"/>
    <lineage>
        <taxon>Bacteria</taxon>
        <taxon>Pseudomonadati</taxon>
        <taxon>Pseudomonadota</taxon>
        <taxon>Gammaproteobacteria</taxon>
        <taxon>Candidatus Competibacteraceae</taxon>
        <taxon>Plasticicumulans</taxon>
    </lineage>
</organism>
<dbReference type="OrthoDB" id="5430176at2"/>
<evidence type="ECO:0000313" key="1">
    <source>
        <dbReference type="EMBL" id="TCO81723.1"/>
    </source>
</evidence>
<evidence type="ECO:0008006" key="3">
    <source>
        <dbReference type="Google" id="ProtNLM"/>
    </source>
</evidence>
<dbReference type="RefSeq" id="WP_132540879.1">
    <property type="nucleotide sequence ID" value="NZ_SLWY01000007.1"/>
</dbReference>
<proteinExistence type="predicted"/>
<protein>
    <recommendedName>
        <fullName evidence="3">Glycosyl transferase family 1</fullName>
    </recommendedName>
</protein>
<sequence length="394" mass="44913">MLVMHLSETPLVGAPLRLCRALRLHAGVEARLAVLKPYAHGYGKMRFSQDLEWEVHRDTIIDLVERCDVLHLHNFIDLDYQGFAPIELRRLWRQGKPMVRHFHSTPQAIARYMECTVDDVFACPIPKLVIGQYPARFYPQARLVPNVVFPVAEAVSRGVDGPLRIGYAPSVFNSARQSRWDTKGYPETVKMLRTLQRRAHRAGVPLEIDIIEQVPHAECLRRKARCHLFVDDLVTGSYHLNTLEALVEGTATLCHIDGCVQGSLMDLTGRSDFPALDVRLEDAAEVLLELARAPALVAALGQQSAAWMAEHWSPERMAGHFIAAYHEVMERPGQAFTPRFDALDDAARWRRVELPDLLWRQRHARWPALPPQWYLRLRYRAGQLLRALGLHPHA</sequence>
<gene>
    <name evidence="1" type="ORF">EV699_107116</name>
</gene>
<accession>A0A4R2L4Z7</accession>
<evidence type="ECO:0000313" key="2">
    <source>
        <dbReference type="Proteomes" id="UP000295765"/>
    </source>
</evidence>